<evidence type="ECO:0000313" key="6">
    <source>
        <dbReference type="EMBL" id="RDU40166.1"/>
    </source>
</evidence>
<dbReference type="PANTHER" id="PTHR30118">
    <property type="entry name" value="HTH-TYPE TRANSCRIPTIONAL REGULATOR LEUO-RELATED"/>
    <property type="match status" value="1"/>
</dbReference>
<protein>
    <submittedName>
        <fullName evidence="6">LysR family transcriptional regulator</fullName>
    </submittedName>
</protein>
<gene>
    <name evidence="6" type="ORF">DXI23_15435</name>
</gene>
<dbReference type="PROSITE" id="PS50931">
    <property type="entry name" value="HTH_LYSR"/>
    <property type="match status" value="1"/>
</dbReference>
<dbReference type="AlphaFoldDB" id="A0A3D8H1L6"/>
<keyword evidence="2" id="KW-0805">Transcription regulation</keyword>
<feature type="domain" description="HTH lysR-type" evidence="5">
    <location>
        <begin position="4"/>
        <end position="61"/>
    </location>
</feature>
<dbReference type="InterPro" id="IPR037402">
    <property type="entry name" value="YidZ_PBP2"/>
</dbReference>
<dbReference type="Gene3D" id="1.10.10.10">
    <property type="entry name" value="Winged helix-like DNA-binding domain superfamily/Winged helix DNA-binding domain"/>
    <property type="match status" value="1"/>
</dbReference>
<accession>A0A3D8H1L6</accession>
<dbReference type="CDD" id="cd08417">
    <property type="entry name" value="PBP2_Nitroaromatics_like"/>
    <property type="match status" value="1"/>
</dbReference>
<evidence type="ECO:0000256" key="3">
    <source>
        <dbReference type="ARBA" id="ARBA00023125"/>
    </source>
</evidence>
<dbReference type="Gene3D" id="3.40.190.10">
    <property type="entry name" value="Periplasmic binding protein-like II"/>
    <property type="match status" value="2"/>
</dbReference>
<proteinExistence type="inferred from homology"/>
<evidence type="ECO:0000259" key="5">
    <source>
        <dbReference type="PROSITE" id="PS50931"/>
    </source>
</evidence>
<reference evidence="6 7" key="1">
    <citation type="submission" date="2018-08" db="EMBL/GenBank/DDBJ databases">
        <title>Genome sequence of Marinobacter flavimaris KCTC 12185.</title>
        <authorList>
            <person name="Chun J."/>
            <person name="Kim B.-Y."/>
            <person name="Choi S.-B."/>
            <person name="Kwak M.-J."/>
        </authorList>
    </citation>
    <scope>NUCLEOTIDE SEQUENCE [LARGE SCALE GENOMIC DNA]</scope>
    <source>
        <strain evidence="6 7">KCTC 12185</strain>
    </source>
</reference>
<dbReference type="Proteomes" id="UP000256431">
    <property type="component" value="Unassembled WGS sequence"/>
</dbReference>
<comment type="similarity">
    <text evidence="1">Belongs to the LysR transcriptional regulatory family.</text>
</comment>
<evidence type="ECO:0000256" key="1">
    <source>
        <dbReference type="ARBA" id="ARBA00009437"/>
    </source>
</evidence>
<evidence type="ECO:0000256" key="4">
    <source>
        <dbReference type="ARBA" id="ARBA00023163"/>
    </source>
</evidence>
<dbReference type="InterPro" id="IPR005119">
    <property type="entry name" value="LysR_subst-bd"/>
</dbReference>
<comment type="caution">
    <text evidence="6">The sequence shown here is derived from an EMBL/GenBank/DDBJ whole genome shotgun (WGS) entry which is preliminary data.</text>
</comment>
<dbReference type="GO" id="GO:0003677">
    <property type="term" value="F:DNA binding"/>
    <property type="evidence" value="ECO:0007669"/>
    <property type="project" value="UniProtKB-KW"/>
</dbReference>
<evidence type="ECO:0000313" key="7">
    <source>
        <dbReference type="Proteomes" id="UP000256431"/>
    </source>
</evidence>
<dbReference type="SUPFAM" id="SSF46785">
    <property type="entry name" value="Winged helix' DNA-binding domain"/>
    <property type="match status" value="1"/>
</dbReference>
<name>A0A3D8H1L6_9GAMM</name>
<organism evidence="6 7">
    <name type="scientific">Marinobacter flavimaris</name>
    <dbReference type="NCBI Taxonomy" id="262076"/>
    <lineage>
        <taxon>Bacteria</taxon>
        <taxon>Pseudomonadati</taxon>
        <taxon>Pseudomonadota</taxon>
        <taxon>Gammaproteobacteria</taxon>
        <taxon>Pseudomonadales</taxon>
        <taxon>Marinobacteraceae</taxon>
        <taxon>Marinobacter</taxon>
    </lineage>
</organism>
<sequence length="326" mass="36348">MKNQELNLLHVFSAIMTEGSITRAADRLGMTQPAVSNVVSRMRTAWKDPLFVKRGRQVEPTSYAQSLWDQIRNPLHELSNAVNSTRFTPSESRRTFRVAVTDLILEMVWQPLVSELQEAAPGIDLHAVPFSPATAANHLREASVDFVIGFFEQHDHSLRSLWLFDTGYVLAMRSGHELSGRPVDLESFLSAQHLLATMSGEAHGVVDDTLHRRGLERRVAVTVNHFSAVPNLLRNSDLVATIPEVITGDCEFCAGISLTSLPIDVEPTSLYLAWHTRHDRDPGIIWIRSVIERVAKACWAKAMAARELDCGPLTVIEPGLYNRPSN</sequence>
<dbReference type="GO" id="GO:0003700">
    <property type="term" value="F:DNA-binding transcription factor activity"/>
    <property type="evidence" value="ECO:0007669"/>
    <property type="project" value="InterPro"/>
</dbReference>
<dbReference type="RefSeq" id="WP_014577023.1">
    <property type="nucleotide sequence ID" value="NZ_PSSW01000007.1"/>
</dbReference>
<dbReference type="EMBL" id="QRDH01000007">
    <property type="protein sequence ID" value="RDU40166.1"/>
    <property type="molecule type" value="Genomic_DNA"/>
</dbReference>
<dbReference type="InterPro" id="IPR000847">
    <property type="entry name" value="LysR_HTH_N"/>
</dbReference>
<keyword evidence="4" id="KW-0804">Transcription</keyword>
<keyword evidence="3" id="KW-0238">DNA-binding</keyword>
<keyword evidence="7" id="KW-1185">Reference proteome</keyword>
<dbReference type="SUPFAM" id="SSF53850">
    <property type="entry name" value="Periplasmic binding protein-like II"/>
    <property type="match status" value="1"/>
</dbReference>
<dbReference type="Pfam" id="PF03466">
    <property type="entry name" value="LysR_substrate"/>
    <property type="match status" value="1"/>
</dbReference>
<dbReference type="InterPro" id="IPR036390">
    <property type="entry name" value="WH_DNA-bd_sf"/>
</dbReference>
<dbReference type="InterPro" id="IPR036388">
    <property type="entry name" value="WH-like_DNA-bd_sf"/>
</dbReference>
<dbReference type="PANTHER" id="PTHR30118:SF6">
    <property type="entry name" value="HTH-TYPE TRANSCRIPTIONAL REGULATOR LEUO"/>
    <property type="match status" value="1"/>
</dbReference>
<dbReference type="Pfam" id="PF00126">
    <property type="entry name" value="HTH_1"/>
    <property type="match status" value="1"/>
</dbReference>
<evidence type="ECO:0000256" key="2">
    <source>
        <dbReference type="ARBA" id="ARBA00023015"/>
    </source>
</evidence>
<dbReference type="GeneID" id="78560243"/>
<dbReference type="InterPro" id="IPR050389">
    <property type="entry name" value="LysR-type_TF"/>
</dbReference>